<protein>
    <submittedName>
        <fullName evidence="1">Uncharacterized protein</fullName>
    </submittedName>
</protein>
<proteinExistence type="predicted"/>
<dbReference type="EnsemblMetazoa" id="Aqu2.1.35624_001">
    <property type="protein sequence ID" value="Aqu2.1.35624_001"/>
    <property type="gene ID" value="Aqu2.1.35624"/>
</dbReference>
<dbReference type="AlphaFoldDB" id="A0A1X7V743"/>
<sequence length="80" mass="9253">MLLINLRKLCLIKQLMHNLILLLMESLVNQIMSGDLVDVNKMKAALRKLKEINWLYRNIDDNSINESSKNVIQLVSNITC</sequence>
<name>A0A1X7V743_AMPQE</name>
<dbReference type="InParanoid" id="A0A1X7V743"/>
<reference evidence="1" key="1">
    <citation type="submission" date="2017-05" db="UniProtKB">
        <authorList>
            <consortium name="EnsemblMetazoa"/>
        </authorList>
    </citation>
    <scope>IDENTIFICATION</scope>
</reference>
<accession>A0A1X7V743</accession>
<evidence type="ECO:0000313" key="1">
    <source>
        <dbReference type="EnsemblMetazoa" id="Aqu2.1.35624_001"/>
    </source>
</evidence>
<organism evidence="1">
    <name type="scientific">Amphimedon queenslandica</name>
    <name type="common">Sponge</name>
    <dbReference type="NCBI Taxonomy" id="400682"/>
    <lineage>
        <taxon>Eukaryota</taxon>
        <taxon>Metazoa</taxon>
        <taxon>Porifera</taxon>
        <taxon>Demospongiae</taxon>
        <taxon>Heteroscleromorpha</taxon>
        <taxon>Haplosclerida</taxon>
        <taxon>Niphatidae</taxon>
        <taxon>Amphimedon</taxon>
    </lineage>
</organism>